<feature type="domain" description="CBF1-interacting co-repressor CIR N-terminal" evidence="3">
    <location>
        <begin position="8"/>
        <end position="44"/>
    </location>
</feature>
<feature type="compositionally biased region" description="Basic and acidic residues" evidence="2">
    <location>
        <begin position="272"/>
        <end position="285"/>
    </location>
</feature>
<sequence>MNILPKKRWHVRTKENIARVRRDEAKAREEEAERLKRIELAEKEARTEVLRGIARSKYDGRQDESSTSTEKLEHVNFFKELEEGEDAVKGKNKEYEKEKKEESEKYEKQIGYLTYLGQDTVEATGKVSWFNKAPDRWTNKDDNEVEAVKKTVYDPLEKMNSYLGNKYVSKKKMSVSEPPILIDKKKKHKTKKNKKKRSRDSRSRSVEDRAKRKRHSSSSEDDRTSKLKKIESCDRIVNEGKRSDLEELRAKRLKREQAEKQRAAQLLARLRGETIEEPKAPEHSVKQKYNSQFNPHIARQNRDD</sequence>
<feature type="coiled-coil region" evidence="1">
    <location>
        <begin position="78"/>
        <end position="105"/>
    </location>
</feature>
<dbReference type="InterPro" id="IPR019339">
    <property type="entry name" value="CIR_N_dom"/>
</dbReference>
<keyword evidence="4" id="KW-0675">Receptor</keyword>
<evidence type="ECO:0000313" key="4">
    <source>
        <dbReference type="EMBL" id="JAG38808.1"/>
    </source>
</evidence>
<feature type="region of interest" description="Disordered" evidence="2">
    <location>
        <begin position="272"/>
        <end position="304"/>
    </location>
</feature>
<feature type="region of interest" description="Disordered" evidence="2">
    <location>
        <begin position="163"/>
        <end position="233"/>
    </location>
</feature>
<dbReference type="EMBL" id="GBHO01004796">
    <property type="protein sequence ID" value="JAG38808.1"/>
    <property type="molecule type" value="Transcribed_RNA"/>
</dbReference>
<feature type="compositionally biased region" description="Basic and acidic residues" evidence="2">
    <location>
        <begin position="200"/>
        <end position="210"/>
    </location>
</feature>
<dbReference type="PANTHER" id="PTHR22093">
    <property type="entry name" value="LEUKOCYTE RECEPTOR CLUSTER LRC MEMBER 1"/>
    <property type="match status" value="1"/>
</dbReference>
<name>A0A0A9Z633_LYGHE</name>
<feature type="compositionally biased region" description="Basic residues" evidence="2">
    <location>
        <begin position="184"/>
        <end position="199"/>
    </location>
</feature>
<reference evidence="4" key="1">
    <citation type="journal article" date="2014" name="PLoS ONE">
        <title>Transcriptome-Based Identification of ABC Transporters in the Western Tarnished Plant Bug Lygus hesperus.</title>
        <authorList>
            <person name="Hull J.J."/>
            <person name="Chaney K."/>
            <person name="Geib S.M."/>
            <person name="Fabrick J.A."/>
            <person name="Brent C.S."/>
            <person name="Walsh D."/>
            <person name="Lavine L.C."/>
        </authorList>
    </citation>
    <scope>NUCLEOTIDE SEQUENCE</scope>
</reference>
<evidence type="ECO:0000256" key="2">
    <source>
        <dbReference type="SAM" id="MobiDB-lite"/>
    </source>
</evidence>
<feature type="compositionally biased region" description="Basic and acidic residues" evidence="2">
    <location>
        <begin position="217"/>
        <end position="233"/>
    </location>
</feature>
<dbReference type="SMART" id="SM01083">
    <property type="entry name" value="Cir_N"/>
    <property type="match status" value="1"/>
</dbReference>
<reference evidence="4" key="2">
    <citation type="submission" date="2014-07" db="EMBL/GenBank/DDBJ databases">
        <authorList>
            <person name="Hull J."/>
        </authorList>
    </citation>
    <scope>NUCLEOTIDE SEQUENCE</scope>
</reference>
<proteinExistence type="predicted"/>
<dbReference type="AlphaFoldDB" id="A0A0A9Z633"/>
<gene>
    <name evidence="4" type="primary">LENG1</name>
    <name evidence="4" type="ORF">CM83_85600</name>
</gene>
<keyword evidence="1" id="KW-0175">Coiled coil</keyword>
<dbReference type="PANTHER" id="PTHR22093:SF0">
    <property type="entry name" value="LEUKOCYTE RECEPTOR CLUSTER MEMBER 1"/>
    <property type="match status" value="1"/>
</dbReference>
<protein>
    <submittedName>
        <fullName evidence="4">Leukocyte receptor cluster member 1</fullName>
    </submittedName>
</protein>
<organism evidence="4">
    <name type="scientific">Lygus hesperus</name>
    <name type="common">Western plant bug</name>
    <dbReference type="NCBI Taxonomy" id="30085"/>
    <lineage>
        <taxon>Eukaryota</taxon>
        <taxon>Metazoa</taxon>
        <taxon>Ecdysozoa</taxon>
        <taxon>Arthropoda</taxon>
        <taxon>Hexapoda</taxon>
        <taxon>Insecta</taxon>
        <taxon>Pterygota</taxon>
        <taxon>Neoptera</taxon>
        <taxon>Paraneoptera</taxon>
        <taxon>Hemiptera</taxon>
        <taxon>Heteroptera</taxon>
        <taxon>Panheteroptera</taxon>
        <taxon>Cimicomorpha</taxon>
        <taxon>Miridae</taxon>
        <taxon>Mirini</taxon>
        <taxon>Lygus</taxon>
    </lineage>
</organism>
<accession>A0A0A9Z633</accession>
<dbReference type="InterPro" id="IPR039875">
    <property type="entry name" value="LENG1-like"/>
</dbReference>
<evidence type="ECO:0000259" key="3">
    <source>
        <dbReference type="SMART" id="SM01083"/>
    </source>
</evidence>
<evidence type="ECO:0000256" key="1">
    <source>
        <dbReference type="SAM" id="Coils"/>
    </source>
</evidence>